<dbReference type="InterPro" id="IPR029068">
    <property type="entry name" value="Glyas_Bleomycin-R_OHBP_Dase"/>
</dbReference>
<dbReference type="PANTHER" id="PTHR39175">
    <property type="entry name" value="FAMILY PROTEIN, PUTATIVE (AFU_ORTHOLOGUE AFUA_3G15060)-RELATED"/>
    <property type="match status" value="1"/>
</dbReference>
<comment type="caution">
    <text evidence="1">The sequence shown here is derived from an EMBL/GenBank/DDBJ whole genome shotgun (WGS) entry which is preliminary data.</text>
</comment>
<gene>
    <name evidence="1" type="ORF">PsAD2_04550</name>
</gene>
<dbReference type="EMBL" id="LMCB01000160">
    <property type="protein sequence ID" value="KZL04999.1"/>
    <property type="molecule type" value="Genomic_DNA"/>
</dbReference>
<keyword evidence="2" id="KW-1185">Reference proteome</keyword>
<evidence type="ECO:0000313" key="2">
    <source>
        <dbReference type="Proteomes" id="UP000076577"/>
    </source>
</evidence>
<dbReference type="Proteomes" id="UP000076577">
    <property type="component" value="Unassembled WGS sequence"/>
</dbReference>
<dbReference type="PANTHER" id="PTHR39175:SF1">
    <property type="entry name" value="FAMILY PROTEIN, PUTATIVE (AFU_ORTHOLOGUE AFUA_3G15060)-RELATED"/>
    <property type="match status" value="1"/>
</dbReference>
<evidence type="ECO:0000313" key="1">
    <source>
        <dbReference type="EMBL" id="KZL04999.1"/>
    </source>
</evidence>
<dbReference type="STRING" id="989403.SAMN05421798_1153"/>
<proteinExistence type="predicted"/>
<organism evidence="1 2">
    <name type="scientific">Pseudovibrio axinellae</name>
    <dbReference type="NCBI Taxonomy" id="989403"/>
    <lineage>
        <taxon>Bacteria</taxon>
        <taxon>Pseudomonadati</taxon>
        <taxon>Pseudomonadota</taxon>
        <taxon>Alphaproteobacteria</taxon>
        <taxon>Hyphomicrobiales</taxon>
        <taxon>Stappiaceae</taxon>
        <taxon>Pseudovibrio</taxon>
    </lineage>
</organism>
<protein>
    <recommendedName>
        <fullName evidence="3">Glyoxalase-like domain protein</fullName>
    </recommendedName>
</protein>
<dbReference type="AlphaFoldDB" id="A0A165SXU7"/>
<sequence length="81" mass="9024">MGIIALDHVQMTMPAGQEDIARDFFIGLLGFTELEKPQALQGRGGAWFNSGAVYLHLGVQDPFTQAKKVIRHSCSMTYRKQ</sequence>
<reference evidence="1 2" key="1">
    <citation type="journal article" date="2016" name="Front. Microbiol.">
        <title>Comparative Genomic Analysis Reveals a Diverse Repertoire of Genes Involved in Prokaryote-Eukaryote Interactions within the Pseudovibrio Genus.</title>
        <authorList>
            <person name="Romano S."/>
            <person name="Fernandez-Guerra A."/>
            <person name="Reen F.J."/>
            <person name="Glockner F.O."/>
            <person name="Crowley S.P."/>
            <person name="O'Sullivan O."/>
            <person name="Cotter P.D."/>
            <person name="Adams C."/>
            <person name="Dobson A.D."/>
            <person name="O'Gara F."/>
        </authorList>
    </citation>
    <scope>NUCLEOTIDE SEQUENCE [LARGE SCALE GENOMIC DNA]</scope>
    <source>
        <strain evidence="1 2">Ad2</strain>
    </source>
</reference>
<name>A0A165SXU7_9HYPH</name>
<dbReference type="PATRIC" id="fig|989403.3.peg.4980"/>
<dbReference type="Gene3D" id="3.10.180.10">
    <property type="entry name" value="2,3-Dihydroxybiphenyl 1,2-Dioxygenase, domain 1"/>
    <property type="match status" value="1"/>
</dbReference>
<evidence type="ECO:0008006" key="3">
    <source>
        <dbReference type="Google" id="ProtNLM"/>
    </source>
</evidence>
<accession>A0A165SXU7</accession>
<dbReference type="SUPFAM" id="SSF54593">
    <property type="entry name" value="Glyoxalase/Bleomycin resistance protein/Dihydroxybiphenyl dioxygenase"/>
    <property type="match status" value="1"/>
</dbReference>